<name>A0ABQ6JG68_9ACTN</name>
<proteinExistence type="predicted"/>
<comment type="subcellular location">
    <subcellularLocation>
        <location evidence="1">Membrane</location>
        <topology evidence="1">Multi-pass membrane protein</topology>
    </subcellularLocation>
</comment>
<dbReference type="EMBL" id="BSUZ01000001">
    <property type="protein sequence ID" value="GMA87188.1"/>
    <property type="molecule type" value="Genomic_DNA"/>
</dbReference>
<feature type="transmembrane region" description="Helical" evidence="5">
    <location>
        <begin position="28"/>
        <end position="55"/>
    </location>
</feature>
<evidence type="ECO:0000256" key="1">
    <source>
        <dbReference type="ARBA" id="ARBA00004141"/>
    </source>
</evidence>
<reference evidence="7" key="1">
    <citation type="journal article" date="2019" name="Int. J. Syst. Evol. Microbiol.">
        <title>The Global Catalogue of Microorganisms (GCM) 10K type strain sequencing project: providing services to taxonomists for standard genome sequencing and annotation.</title>
        <authorList>
            <consortium name="The Broad Institute Genomics Platform"/>
            <consortium name="The Broad Institute Genome Sequencing Center for Infectious Disease"/>
            <person name="Wu L."/>
            <person name="Ma J."/>
        </authorList>
    </citation>
    <scope>NUCLEOTIDE SEQUENCE [LARGE SCALE GENOMIC DNA]</scope>
    <source>
        <strain evidence="7">NBRC 108730</strain>
    </source>
</reference>
<gene>
    <name evidence="6" type="ORF">GCM10025868_24380</name>
</gene>
<keyword evidence="3 5" id="KW-1133">Transmembrane helix</keyword>
<comment type="caution">
    <text evidence="6">The sequence shown here is derived from an EMBL/GenBank/DDBJ whole genome shotgun (WGS) entry which is preliminary data.</text>
</comment>
<dbReference type="Proteomes" id="UP001157017">
    <property type="component" value="Unassembled WGS sequence"/>
</dbReference>
<evidence type="ECO:0008006" key="8">
    <source>
        <dbReference type="Google" id="ProtNLM"/>
    </source>
</evidence>
<dbReference type="PANTHER" id="PTHR23501">
    <property type="entry name" value="MAJOR FACILITATOR SUPERFAMILY"/>
    <property type="match status" value="1"/>
</dbReference>
<evidence type="ECO:0000313" key="7">
    <source>
        <dbReference type="Proteomes" id="UP001157017"/>
    </source>
</evidence>
<keyword evidence="4 5" id="KW-0472">Membrane</keyword>
<accession>A0ABQ6JG68</accession>
<evidence type="ECO:0000256" key="2">
    <source>
        <dbReference type="ARBA" id="ARBA00022692"/>
    </source>
</evidence>
<keyword evidence="2 5" id="KW-0812">Transmembrane</keyword>
<evidence type="ECO:0000256" key="3">
    <source>
        <dbReference type="ARBA" id="ARBA00022989"/>
    </source>
</evidence>
<protein>
    <recommendedName>
        <fullName evidence="8">Major facilitator superfamily (MFS) profile domain-containing protein</fullName>
    </recommendedName>
</protein>
<evidence type="ECO:0000256" key="5">
    <source>
        <dbReference type="SAM" id="Phobius"/>
    </source>
</evidence>
<organism evidence="6 7">
    <name type="scientific">Angustibacter aerolatus</name>
    <dbReference type="NCBI Taxonomy" id="1162965"/>
    <lineage>
        <taxon>Bacteria</taxon>
        <taxon>Bacillati</taxon>
        <taxon>Actinomycetota</taxon>
        <taxon>Actinomycetes</taxon>
        <taxon>Kineosporiales</taxon>
        <taxon>Kineosporiaceae</taxon>
    </lineage>
</organism>
<dbReference type="InterPro" id="IPR036259">
    <property type="entry name" value="MFS_trans_sf"/>
</dbReference>
<dbReference type="PANTHER" id="PTHR23501:SF197">
    <property type="entry name" value="COMD"/>
    <property type="match status" value="1"/>
</dbReference>
<sequence length="171" mass="17933">MLVFGFGLGNCMQPLVLALQNAVSPRDIGVATASATFFRQIGGTLGVAIFLSILFSTVGDKVQTAFTDAQSSAAFRSALADPANGETLKGLQGGFTNDSSGLDRLPAVLAHPFKVGFSQSMSVVFLCAAAVVLIGIVVVLFLPQVEPAWRVRPAGRLRRPGRRREVGAGRS</sequence>
<feature type="transmembrane region" description="Helical" evidence="5">
    <location>
        <begin position="123"/>
        <end position="142"/>
    </location>
</feature>
<keyword evidence="7" id="KW-1185">Reference proteome</keyword>
<dbReference type="SUPFAM" id="SSF103473">
    <property type="entry name" value="MFS general substrate transporter"/>
    <property type="match status" value="1"/>
</dbReference>
<evidence type="ECO:0000256" key="4">
    <source>
        <dbReference type="ARBA" id="ARBA00023136"/>
    </source>
</evidence>
<evidence type="ECO:0000313" key="6">
    <source>
        <dbReference type="EMBL" id="GMA87188.1"/>
    </source>
</evidence>